<evidence type="ECO:0000256" key="1">
    <source>
        <dbReference type="ARBA" id="ARBA00004127"/>
    </source>
</evidence>
<evidence type="ECO:0000256" key="3">
    <source>
        <dbReference type="ARBA" id="ARBA00022989"/>
    </source>
</evidence>
<comment type="subcellular location">
    <subcellularLocation>
        <location evidence="1">Endomembrane system</location>
        <topology evidence="1">Multi-pass membrane protein</topology>
    </subcellularLocation>
</comment>
<comment type="caution">
    <text evidence="7">The sequence shown here is derived from an EMBL/GenBank/DDBJ whole genome shotgun (WGS) entry which is preliminary data.</text>
</comment>
<protein>
    <recommendedName>
        <fullName evidence="6">DUF1232 domain-containing protein</fullName>
    </recommendedName>
</protein>
<feature type="transmembrane region" description="Helical" evidence="5">
    <location>
        <begin position="66"/>
        <end position="87"/>
    </location>
</feature>
<dbReference type="Pfam" id="PF06803">
    <property type="entry name" value="DUF1232"/>
    <property type="match status" value="1"/>
</dbReference>
<accession>A0A2S9WUU1</accession>
<evidence type="ECO:0000256" key="4">
    <source>
        <dbReference type="ARBA" id="ARBA00023136"/>
    </source>
</evidence>
<keyword evidence="8" id="KW-1185">Reference proteome</keyword>
<dbReference type="GO" id="GO:0012505">
    <property type="term" value="C:endomembrane system"/>
    <property type="evidence" value="ECO:0007669"/>
    <property type="project" value="UniProtKB-SubCell"/>
</dbReference>
<gene>
    <name evidence="7" type="ORF">BST86_09020</name>
</gene>
<reference evidence="7 8" key="1">
    <citation type="submission" date="2016-11" db="EMBL/GenBank/DDBJ databases">
        <title>Trade-off between light-utilization and light-protection in marine flavobacteria.</title>
        <authorList>
            <person name="Kumagai Y."/>
        </authorList>
    </citation>
    <scope>NUCLEOTIDE SEQUENCE [LARGE SCALE GENOMIC DNA]</scope>
    <source>
        <strain evidence="7 8">JCM 17109</strain>
    </source>
</reference>
<evidence type="ECO:0000256" key="5">
    <source>
        <dbReference type="SAM" id="Phobius"/>
    </source>
</evidence>
<evidence type="ECO:0000256" key="2">
    <source>
        <dbReference type="ARBA" id="ARBA00022692"/>
    </source>
</evidence>
<evidence type="ECO:0000313" key="8">
    <source>
        <dbReference type="Proteomes" id="UP000239532"/>
    </source>
</evidence>
<dbReference type="RefSeq" id="WP_105982993.1">
    <property type="nucleotide sequence ID" value="NZ_MQUC01000003.1"/>
</dbReference>
<dbReference type="AlphaFoldDB" id="A0A2S9WUU1"/>
<evidence type="ECO:0000313" key="7">
    <source>
        <dbReference type="EMBL" id="PRP67231.1"/>
    </source>
</evidence>
<keyword evidence="2 5" id="KW-0812">Transmembrane</keyword>
<organism evidence="7 8">
    <name type="scientific">Nonlabens agnitus</name>
    <dbReference type="NCBI Taxonomy" id="870484"/>
    <lineage>
        <taxon>Bacteria</taxon>
        <taxon>Pseudomonadati</taxon>
        <taxon>Bacteroidota</taxon>
        <taxon>Flavobacteriia</taxon>
        <taxon>Flavobacteriales</taxon>
        <taxon>Flavobacteriaceae</taxon>
        <taxon>Nonlabens</taxon>
    </lineage>
</organism>
<dbReference type="EMBL" id="MQUC01000003">
    <property type="protein sequence ID" value="PRP67231.1"/>
    <property type="molecule type" value="Genomic_DNA"/>
</dbReference>
<dbReference type="Proteomes" id="UP000239532">
    <property type="component" value="Unassembled WGS sequence"/>
</dbReference>
<evidence type="ECO:0000259" key="6">
    <source>
        <dbReference type="Pfam" id="PF06803"/>
    </source>
</evidence>
<proteinExistence type="predicted"/>
<feature type="domain" description="DUF1232" evidence="6">
    <location>
        <begin position="76"/>
        <end position="110"/>
    </location>
</feature>
<dbReference type="OrthoDB" id="9800034at2"/>
<name>A0A2S9WUU1_9FLAO</name>
<dbReference type="InterPro" id="IPR010652">
    <property type="entry name" value="DUF1232"/>
</dbReference>
<sequence>MNLKDFFTPDQDYVLEKTNETTTEDVDEVIKREGKLSFLMSTVKMLKKYYKLVDVMMMMIKDYRKGVYTAVPWFTIAAIGGSLLYVISPYDLIPDFIPGLGYIDDITVLTIVVGWIDSDLHRYLDWKISQDHTTPDEIDKIEEAQ</sequence>
<keyword evidence="3 5" id="KW-1133">Transmembrane helix</keyword>
<keyword evidence="4 5" id="KW-0472">Membrane</keyword>